<feature type="domain" description="PNPLA" evidence="6">
    <location>
        <begin position="43"/>
        <end position="237"/>
    </location>
</feature>
<feature type="compositionally biased region" description="Polar residues" evidence="5">
    <location>
        <begin position="8"/>
        <end position="32"/>
    </location>
</feature>
<keyword evidence="1" id="KW-0378">Hydrolase</keyword>
<dbReference type="GO" id="GO:0016042">
    <property type="term" value="P:lipid catabolic process"/>
    <property type="evidence" value="ECO:0007669"/>
    <property type="project" value="UniProtKB-KW"/>
</dbReference>
<dbReference type="GO" id="GO:0047499">
    <property type="term" value="F:calcium-independent phospholipase A2 activity"/>
    <property type="evidence" value="ECO:0007669"/>
    <property type="project" value="TreeGrafter"/>
</dbReference>
<feature type="region of interest" description="Disordered" evidence="5">
    <location>
        <begin position="1"/>
        <end position="33"/>
    </location>
</feature>
<dbReference type="AlphaFoldDB" id="D8QBE3"/>
<organism evidence="8">
    <name type="scientific">Schizophyllum commune (strain H4-8 / FGSC 9210)</name>
    <name type="common">Split gill fungus</name>
    <dbReference type="NCBI Taxonomy" id="578458"/>
    <lineage>
        <taxon>Eukaryota</taxon>
        <taxon>Fungi</taxon>
        <taxon>Dikarya</taxon>
        <taxon>Basidiomycota</taxon>
        <taxon>Agaricomycotina</taxon>
        <taxon>Agaricomycetes</taxon>
        <taxon>Agaricomycetidae</taxon>
        <taxon>Agaricales</taxon>
        <taxon>Schizophyllaceae</taxon>
        <taxon>Schizophyllum</taxon>
    </lineage>
</organism>
<reference evidence="7 8" key="1">
    <citation type="journal article" date="2010" name="Nat. Biotechnol.">
        <title>Genome sequence of the model mushroom Schizophyllum commune.</title>
        <authorList>
            <person name="Ohm R.A."/>
            <person name="de Jong J.F."/>
            <person name="Lugones L.G."/>
            <person name="Aerts A."/>
            <person name="Kothe E."/>
            <person name="Stajich J.E."/>
            <person name="de Vries R.P."/>
            <person name="Record E."/>
            <person name="Levasseur A."/>
            <person name="Baker S.E."/>
            <person name="Bartholomew K.A."/>
            <person name="Coutinho P.M."/>
            <person name="Erdmann S."/>
            <person name="Fowler T.J."/>
            <person name="Gathman A.C."/>
            <person name="Lombard V."/>
            <person name="Henrissat B."/>
            <person name="Knabe N."/>
            <person name="Kuees U."/>
            <person name="Lilly W.W."/>
            <person name="Lindquist E."/>
            <person name="Lucas S."/>
            <person name="Magnuson J.K."/>
            <person name="Piumi F."/>
            <person name="Raudaskoski M."/>
            <person name="Salamov A."/>
            <person name="Schmutz J."/>
            <person name="Schwarze F.W.M.R."/>
            <person name="vanKuyk P.A."/>
            <person name="Horton J.S."/>
            <person name="Grigoriev I.V."/>
            <person name="Woesten H.A.B."/>
        </authorList>
    </citation>
    <scope>NUCLEOTIDE SEQUENCE [LARGE SCALE GENOMIC DNA]</scope>
    <source>
        <strain evidence="8">H4-8 / FGSC 9210</strain>
    </source>
</reference>
<dbReference type="InParanoid" id="D8QBE3"/>
<name>D8QBE3_SCHCM</name>
<protein>
    <recommendedName>
        <fullName evidence="6">PNPLA domain-containing protein</fullName>
    </recommendedName>
</protein>
<keyword evidence="3" id="KW-0443">Lipid metabolism</keyword>
<dbReference type="InterPro" id="IPR002641">
    <property type="entry name" value="PNPLA_dom"/>
</dbReference>
<dbReference type="eggNOG" id="KOG4231">
    <property type="taxonomic scope" value="Eukaryota"/>
</dbReference>
<comment type="caution">
    <text evidence="4">Lacks conserved residue(s) required for the propagation of feature annotation.</text>
</comment>
<dbReference type="VEuPathDB" id="FungiDB:SCHCODRAFT_02633644"/>
<keyword evidence="2" id="KW-0442">Lipid degradation</keyword>
<dbReference type="GO" id="GO:0046486">
    <property type="term" value="P:glycerolipid metabolic process"/>
    <property type="evidence" value="ECO:0007669"/>
    <property type="project" value="UniProtKB-ARBA"/>
</dbReference>
<dbReference type="PROSITE" id="PS51635">
    <property type="entry name" value="PNPLA"/>
    <property type="match status" value="1"/>
</dbReference>
<dbReference type="OMA" id="MREVWIE"/>
<evidence type="ECO:0000256" key="3">
    <source>
        <dbReference type="ARBA" id="ARBA00023098"/>
    </source>
</evidence>
<evidence type="ECO:0000313" key="8">
    <source>
        <dbReference type="Proteomes" id="UP000007431"/>
    </source>
</evidence>
<dbReference type="EMBL" id="GL377309">
    <property type="protein sequence ID" value="EFI94339.1"/>
    <property type="molecule type" value="Genomic_DNA"/>
</dbReference>
<dbReference type="InterPro" id="IPR016035">
    <property type="entry name" value="Acyl_Trfase/lysoPLipase"/>
</dbReference>
<dbReference type="PANTHER" id="PTHR24185:SF1">
    <property type="entry name" value="CALCIUM-INDEPENDENT PHOSPHOLIPASE A2-GAMMA"/>
    <property type="match status" value="1"/>
</dbReference>
<dbReference type="HOGENOM" id="CLU_000288_144_2_1"/>
<dbReference type="STRING" id="578458.D8QBE3"/>
<evidence type="ECO:0000256" key="5">
    <source>
        <dbReference type="SAM" id="MobiDB-lite"/>
    </source>
</evidence>
<gene>
    <name evidence="7" type="ORF">SCHCODRAFT_85688</name>
</gene>
<accession>D8QBE3</accession>
<evidence type="ECO:0000259" key="6">
    <source>
        <dbReference type="PROSITE" id="PS51635"/>
    </source>
</evidence>
<sequence>MATRAFGPSSSFTTRTYNEGNTSPGLGSNTIAATPKQPGLRLLAFDDGGARGLTMLLLLRHILREVDHVSQQPGLPCEYFDLIAGSGTGGLIALLLGRLRLSMDDAIECYTRVVERVFLRTKAAKFRDAPFEEVLKEICNRFGNGSDTQMLAERGPRCNTFVCVQKQDTSGLLHPQRLRTYAHPAEPSFRCTFVEAVRATMGNPIFFDPPTLSDINGTPSTYLNAGDARCNPSFDLLDEARSLFPSRQVTYFVSLGAGRANTIDPSPPRGIMHQPRLPSTCMTAMLELAVRCDAISEAFIQENSVLASAYYRFTHDQGCVDGKMAQWEQVAVLKEFLKPYSLAVDKRALELETKIISARKAELSARRRAW</sequence>
<evidence type="ECO:0000256" key="4">
    <source>
        <dbReference type="PROSITE-ProRule" id="PRU01161"/>
    </source>
</evidence>
<proteinExistence type="predicted"/>
<dbReference type="PANTHER" id="PTHR24185">
    <property type="entry name" value="CALCIUM-INDEPENDENT PHOSPHOLIPASE A2-GAMMA"/>
    <property type="match status" value="1"/>
</dbReference>
<dbReference type="GO" id="GO:0019369">
    <property type="term" value="P:arachidonate metabolic process"/>
    <property type="evidence" value="ECO:0007669"/>
    <property type="project" value="TreeGrafter"/>
</dbReference>
<dbReference type="Proteomes" id="UP000007431">
    <property type="component" value="Unassembled WGS sequence"/>
</dbReference>
<dbReference type="SUPFAM" id="SSF52151">
    <property type="entry name" value="FabD/lysophospholipase-like"/>
    <property type="match status" value="1"/>
</dbReference>
<dbReference type="Pfam" id="PF01734">
    <property type="entry name" value="Patatin"/>
    <property type="match status" value="1"/>
</dbReference>
<evidence type="ECO:0000313" key="7">
    <source>
        <dbReference type="EMBL" id="EFI94339.1"/>
    </source>
</evidence>
<evidence type="ECO:0000256" key="2">
    <source>
        <dbReference type="ARBA" id="ARBA00022963"/>
    </source>
</evidence>
<keyword evidence="8" id="KW-1185">Reference proteome</keyword>
<evidence type="ECO:0000256" key="1">
    <source>
        <dbReference type="ARBA" id="ARBA00022801"/>
    </source>
</evidence>
<dbReference type="GO" id="GO:0016020">
    <property type="term" value="C:membrane"/>
    <property type="evidence" value="ECO:0007669"/>
    <property type="project" value="TreeGrafter"/>
</dbReference>
<dbReference type="Gene3D" id="3.40.1090.10">
    <property type="entry name" value="Cytosolic phospholipase A2 catalytic domain"/>
    <property type="match status" value="1"/>
</dbReference>